<evidence type="ECO:0000313" key="3">
    <source>
        <dbReference type="Proteomes" id="UP001152803"/>
    </source>
</evidence>
<comment type="caution">
    <text evidence="2">The sequence shown here is derived from an EMBL/GenBank/DDBJ whole genome shotgun (WGS) entry which is preliminary data.</text>
</comment>
<keyword evidence="3" id="KW-1185">Reference proteome</keyword>
<accession>A0A9Q1HNH7</accession>
<sequence length="643" mass="69201">MSGACSISIEIETEDGAVTGAWRPQQDHATGDEADLFLDKETHSWASNHSANNNSLTFARGPPEGTREMFMDVHRTAKPCTDTWPDMRSAKESPTQNSNQTSAYLKGVDNDSNFVSPHKPCPLTSSTEHTTYVNMCFEVGDDAVPPHECHPTTESPPFQDLSSGATVRGRGHKEADNPRMGGEEDLCSSARGGGILLKTKTDSELWDENSDTLVGGALYEKGVVTQERCVSRVVVAKVPPPTGKRPPHHAALSEADSGAVTGCSSISMVDIEDYDDVVLDVTSGVFVALPKVLPLEPLQKQAVTPDSVDSVELTSSSSSCETFSPASIHSSTQPKALDSGYDTENNESPEFIPKEPPESRDLEGFSPPSGKIPLSKGPKLAGSDDEVVLQVDVVDEALPMTLPSNGEPQLTELGGKNPYRDSAYFSDYDNENERFPGDEGGSEFPEIPGEEAEKGDLTRSARTEGLDPPLEKEEGGGPLSGPEETRTIFERDMGKMSPEGARSELRPSDSPIGPVVSTLSPSPPEMGGCLTKESSQDEGLGLDPEHSGRSLLPNVPPLPLLPLAPHHPLPPPLSPQARPHCRSPVPQVMVAKRVQGILRPNRSCAIMQQEHLRWLRVGVKNRNKAKTPQGVAMNTSGRRRLKK</sequence>
<feature type="compositionally biased region" description="Basic and acidic residues" evidence="1">
    <location>
        <begin position="451"/>
        <end position="475"/>
    </location>
</feature>
<feature type="region of interest" description="Disordered" evidence="1">
    <location>
        <begin position="80"/>
        <end position="103"/>
    </location>
</feature>
<protein>
    <submittedName>
        <fullName evidence="2">Uncharacterized protein</fullName>
    </submittedName>
</protein>
<dbReference type="PANTHER" id="PTHR24417:SF0">
    <property type="entry name" value="SERINE_THREONINE-PROTEIN KINASE LMTK1"/>
    <property type="match status" value="1"/>
</dbReference>
<gene>
    <name evidence="2" type="ORF">COCON_G00207320</name>
</gene>
<dbReference type="Proteomes" id="UP001152803">
    <property type="component" value="Unassembled WGS sequence"/>
</dbReference>
<feature type="region of interest" description="Disordered" evidence="1">
    <location>
        <begin position="621"/>
        <end position="643"/>
    </location>
</feature>
<feature type="compositionally biased region" description="Basic and acidic residues" evidence="1">
    <location>
        <begin position="483"/>
        <end position="494"/>
    </location>
</feature>
<organism evidence="2 3">
    <name type="scientific">Conger conger</name>
    <name type="common">Conger eel</name>
    <name type="synonym">Muraena conger</name>
    <dbReference type="NCBI Taxonomy" id="82655"/>
    <lineage>
        <taxon>Eukaryota</taxon>
        <taxon>Metazoa</taxon>
        <taxon>Chordata</taxon>
        <taxon>Craniata</taxon>
        <taxon>Vertebrata</taxon>
        <taxon>Euteleostomi</taxon>
        <taxon>Actinopterygii</taxon>
        <taxon>Neopterygii</taxon>
        <taxon>Teleostei</taxon>
        <taxon>Anguilliformes</taxon>
        <taxon>Congridae</taxon>
        <taxon>Conger</taxon>
    </lineage>
</organism>
<dbReference type="OrthoDB" id="5973359at2759"/>
<feature type="compositionally biased region" description="Low complexity" evidence="1">
    <location>
        <begin position="318"/>
        <end position="327"/>
    </location>
</feature>
<dbReference type="GO" id="GO:0004713">
    <property type="term" value="F:protein tyrosine kinase activity"/>
    <property type="evidence" value="ECO:0007669"/>
    <property type="project" value="TreeGrafter"/>
</dbReference>
<reference evidence="2" key="1">
    <citation type="journal article" date="2023" name="Science">
        <title>Genome structures resolve the early diversification of teleost fishes.</title>
        <authorList>
            <person name="Parey E."/>
            <person name="Louis A."/>
            <person name="Montfort J."/>
            <person name="Bouchez O."/>
            <person name="Roques C."/>
            <person name="Iampietro C."/>
            <person name="Lluch J."/>
            <person name="Castinel A."/>
            <person name="Donnadieu C."/>
            <person name="Desvignes T."/>
            <person name="Floi Bucao C."/>
            <person name="Jouanno E."/>
            <person name="Wen M."/>
            <person name="Mejri S."/>
            <person name="Dirks R."/>
            <person name="Jansen H."/>
            <person name="Henkel C."/>
            <person name="Chen W.J."/>
            <person name="Zahm M."/>
            <person name="Cabau C."/>
            <person name="Klopp C."/>
            <person name="Thompson A.W."/>
            <person name="Robinson-Rechavi M."/>
            <person name="Braasch I."/>
            <person name="Lecointre G."/>
            <person name="Bobe J."/>
            <person name="Postlethwait J.H."/>
            <person name="Berthelot C."/>
            <person name="Roest Crollius H."/>
            <person name="Guiguen Y."/>
        </authorList>
    </citation>
    <scope>NUCLEOTIDE SEQUENCE</scope>
    <source>
        <strain evidence="2">Concon-B</strain>
    </source>
</reference>
<feature type="region of interest" description="Disordered" evidence="1">
    <location>
        <begin position="399"/>
        <end position="553"/>
    </location>
</feature>
<feature type="compositionally biased region" description="Polar residues" evidence="1">
    <location>
        <begin position="152"/>
        <end position="165"/>
    </location>
</feature>
<dbReference type="GO" id="GO:0007420">
    <property type="term" value="P:brain development"/>
    <property type="evidence" value="ECO:0007669"/>
    <property type="project" value="TreeGrafter"/>
</dbReference>
<feature type="region of interest" description="Disordered" evidence="1">
    <location>
        <begin position="318"/>
        <end position="385"/>
    </location>
</feature>
<dbReference type="EMBL" id="JAFJMO010000016">
    <property type="protein sequence ID" value="KAJ8254120.1"/>
    <property type="molecule type" value="Genomic_DNA"/>
</dbReference>
<dbReference type="AlphaFoldDB" id="A0A9Q1HNH7"/>
<feature type="compositionally biased region" description="Basic and acidic residues" evidence="1">
    <location>
        <begin position="352"/>
        <end position="363"/>
    </location>
</feature>
<proteinExistence type="predicted"/>
<evidence type="ECO:0000313" key="2">
    <source>
        <dbReference type="EMBL" id="KAJ8254120.1"/>
    </source>
</evidence>
<evidence type="ECO:0000256" key="1">
    <source>
        <dbReference type="SAM" id="MobiDB-lite"/>
    </source>
</evidence>
<name>A0A9Q1HNH7_CONCO</name>
<dbReference type="PANTHER" id="PTHR24417">
    <property type="entry name" value="SERINE/THREONINE-PROTEIN KINASE LMTK1"/>
    <property type="match status" value="1"/>
</dbReference>
<feature type="region of interest" description="Disordered" evidence="1">
    <location>
        <begin position="147"/>
        <end position="188"/>
    </location>
</feature>
<feature type="compositionally biased region" description="Polar residues" evidence="1">
    <location>
        <begin position="92"/>
        <end position="103"/>
    </location>
</feature>